<dbReference type="EMBL" id="MTYJ01000075">
    <property type="protein sequence ID" value="OQV16336.1"/>
    <property type="molecule type" value="Genomic_DNA"/>
</dbReference>
<evidence type="ECO:0000256" key="4">
    <source>
        <dbReference type="SAM" id="SignalP"/>
    </source>
</evidence>
<dbReference type="InterPro" id="IPR011042">
    <property type="entry name" value="6-blade_b-propeller_TolB-like"/>
</dbReference>
<dbReference type="SUPFAM" id="SSF63829">
    <property type="entry name" value="Calcium-dependent phosphotriesterase"/>
    <property type="match status" value="1"/>
</dbReference>
<dbReference type="AlphaFoldDB" id="A0A1W0WM91"/>
<dbReference type="OrthoDB" id="7776143at2759"/>
<dbReference type="InterPro" id="IPR017996">
    <property type="entry name" value="MRJP/yellow-related"/>
</dbReference>
<reference evidence="6" key="1">
    <citation type="submission" date="2017-01" db="EMBL/GenBank/DDBJ databases">
        <title>Comparative genomics of anhydrobiosis in the tardigrade Hypsibius dujardini.</title>
        <authorList>
            <person name="Yoshida Y."/>
            <person name="Koutsovoulos G."/>
            <person name="Laetsch D."/>
            <person name="Stevens L."/>
            <person name="Kumar S."/>
            <person name="Horikawa D."/>
            <person name="Ishino K."/>
            <person name="Komine S."/>
            <person name="Tomita M."/>
            <person name="Blaxter M."/>
            <person name="Arakawa K."/>
        </authorList>
    </citation>
    <scope>NUCLEOTIDE SEQUENCE [LARGE SCALE GENOMIC DNA]</scope>
    <source>
        <strain evidence="6">Z151</strain>
    </source>
</reference>
<feature type="signal peptide" evidence="4">
    <location>
        <begin position="1"/>
        <end position="28"/>
    </location>
</feature>
<comment type="similarity">
    <text evidence="2">Belongs to the major royal jelly protein family.</text>
</comment>
<proteinExistence type="inferred from homology"/>
<dbReference type="PANTHER" id="PTHR10009:SF18">
    <property type="entry name" value="PROTEIN YELLOW-LIKE PROTEIN"/>
    <property type="match status" value="1"/>
</dbReference>
<keyword evidence="4" id="KW-0732">Signal</keyword>
<keyword evidence="3" id="KW-0964">Secreted</keyword>
<evidence type="ECO:0000256" key="1">
    <source>
        <dbReference type="ARBA" id="ARBA00004613"/>
    </source>
</evidence>
<comment type="caution">
    <text evidence="5">The sequence shown here is derived from an EMBL/GenBank/DDBJ whole genome shotgun (WGS) entry which is preliminary data.</text>
</comment>
<feature type="chain" id="PRO_5012258222" description="Major royal jelly protein" evidence="4">
    <location>
        <begin position="29"/>
        <end position="376"/>
    </location>
</feature>
<sequence>MKAFAIALPTLTLYWVLQFALISTQTLHERTVGTSTIIARISPPWPDPSGIAVSRNGHRVFLGFPRDPYNHATCALAELLPNGDIIPFPDKALSAPSKKPYAEWIVSPNGIYMDRDDVLWIADDGKREGIPGVPPGAAKVVGIDIATGIVVRTIVIPPDIMTNDTRLNDLCVDTAHGVIYIANSGFENRSSLIVLNVASGRGREVLLNHWTTKPDPGFLVFLEGVPKVLGVDKFPSGGVDGITLSADGRTVYWTINSARRLYSIPTRLLSNFTASERDLERAAIFEGEHPPCDGITTDESGNIYFGAVEHESIVKRSPNGRYEVVAHDAANFVWPDGLAYRDGYVYATMGQWNRLGVFNAGVDLRKPPYLVVKIKV</sequence>
<name>A0A1W0WM91_HYPEX</name>
<protein>
    <recommendedName>
        <fullName evidence="7">Major royal jelly protein</fullName>
    </recommendedName>
</protein>
<dbReference type="Gene3D" id="2.120.10.30">
    <property type="entry name" value="TolB, C-terminal domain"/>
    <property type="match status" value="1"/>
</dbReference>
<dbReference type="Proteomes" id="UP000192578">
    <property type="component" value="Unassembled WGS sequence"/>
</dbReference>
<evidence type="ECO:0008006" key="7">
    <source>
        <dbReference type="Google" id="ProtNLM"/>
    </source>
</evidence>
<evidence type="ECO:0000313" key="5">
    <source>
        <dbReference type="EMBL" id="OQV16336.1"/>
    </source>
</evidence>
<gene>
    <name evidence="5" type="ORF">BV898_09482</name>
</gene>
<organism evidence="5 6">
    <name type="scientific">Hypsibius exemplaris</name>
    <name type="common">Freshwater tardigrade</name>
    <dbReference type="NCBI Taxonomy" id="2072580"/>
    <lineage>
        <taxon>Eukaryota</taxon>
        <taxon>Metazoa</taxon>
        <taxon>Ecdysozoa</taxon>
        <taxon>Tardigrada</taxon>
        <taxon>Eutardigrada</taxon>
        <taxon>Parachela</taxon>
        <taxon>Hypsibioidea</taxon>
        <taxon>Hypsibiidae</taxon>
        <taxon>Hypsibius</taxon>
    </lineage>
</organism>
<evidence type="ECO:0000313" key="6">
    <source>
        <dbReference type="Proteomes" id="UP000192578"/>
    </source>
</evidence>
<keyword evidence="6" id="KW-1185">Reference proteome</keyword>
<comment type="subcellular location">
    <subcellularLocation>
        <location evidence="1">Secreted</location>
    </subcellularLocation>
</comment>
<evidence type="ECO:0000256" key="3">
    <source>
        <dbReference type="ARBA" id="ARBA00022525"/>
    </source>
</evidence>
<dbReference type="Pfam" id="PF03022">
    <property type="entry name" value="MRJP"/>
    <property type="match status" value="1"/>
</dbReference>
<evidence type="ECO:0000256" key="2">
    <source>
        <dbReference type="ARBA" id="ARBA00009127"/>
    </source>
</evidence>
<dbReference type="GO" id="GO:0005576">
    <property type="term" value="C:extracellular region"/>
    <property type="evidence" value="ECO:0007669"/>
    <property type="project" value="UniProtKB-SubCell"/>
</dbReference>
<accession>A0A1W0WM91</accession>
<dbReference type="PANTHER" id="PTHR10009">
    <property type="entry name" value="PROTEIN YELLOW-RELATED"/>
    <property type="match status" value="1"/>
</dbReference>